<dbReference type="Proteomes" id="UP000290365">
    <property type="component" value="Chromosome"/>
</dbReference>
<dbReference type="InterPro" id="IPR020806">
    <property type="entry name" value="PKS_PP-bd"/>
</dbReference>
<dbReference type="InterPro" id="IPR006162">
    <property type="entry name" value="Ppantetheine_attach_site"/>
</dbReference>
<dbReference type="GO" id="GO:0031177">
    <property type="term" value="F:phosphopantetheine binding"/>
    <property type="evidence" value="ECO:0007669"/>
    <property type="project" value="InterPro"/>
</dbReference>
<accession>A0A4V0YYS5</accession>
<dbReference type="InterPro" id="IPR000873">
    <property type="entry name" value="AMP-dep_synth/lig_dom"/>
</dbReference>
<dbReference type="InterPro" id="IPR001031">
    <property type="entry name" value="Thioesterase"/>
</dbReference>
<keyword evidence="2" id="KW-0596">Phosphopantetheine</keyword>
<dbReference type="PANTHER" id="PTHR45527:SF1">
    <property type="entry name" value="FATTY ACID SYNTHASE"/>
    <property type="match status" value="1"/>
</dbReference>
<dbReference type="GO" id="GO:0003824">
    <property type="term" value="F:catalytic activity"/>
    <property type="evidence" value="ECO:0007669"/>
    <property type="project" value="InterPro"/>
</dbReference>
<evidence type="ECO:0000259" key="4">
    <source>
        <dbReference type="PROSITE" id="PS50075"/>
    </source>
</evidence>
<dbReference type="NCBIfam" id="TIGR01733">
    <property type="entry name" value="AA-adenyl-dom"/>
    <property type="match status" value="1"/>
</dbReference>
<dbReference type="Pfam" id="PF00501">
    <property type="entry name" value="AMP-binding"/>
    <property type="match status" value="1"/>
</dbReference>
<gene>
    <name evidence="5" type="ORF">EPA93_15060</name>
</gene>
<dbReference type="InterPro" id="IPR001242">
    <property type="entry name" value="Condensation_dom"/>
</dbReference>
<dbReference type="Gene3D" id="2.30.38.10">
    <property type="entry name" value="Luciferase, Domain 3"/>
    <property type="match status" value="1"/>
</dbReference>
<proteinExistence type="predicted"/>
<dbReference type="InterPro" id="IPR036736">
    <property type="entry name" value="ACP-like_sf"/>
</dbReference>
<dbReference type="PANTHER" id="PTHR45527">
    <property type="entry name" value="NONRIBOSOMAL PEPTIDE SYNTHETASE"/>
    <property type="match status" value="1"/>
</dbReference>
<keyword evidence="3" id="KW-0597">Phosphoprotein</keyword>
<protein>
    <submittedName>
        <fullName evidence="5">Amino acid adenylation domain-containing protein</fullName>
    </submittedName>
</protein>
<dbReference type="SUPFAM" id="SSF53474">
    <property type="entry name" value="alpha/beta-Hydrolases"/>
    <property type="match status" value="1"/>
</dbReference>
<dbReference type="SUPFAM" id="SSF52777">
    <property type="entry name" value="CoA-dependent acyltransferases"/>
    <property type="match status" value="2"/>
</dbReference>
<dbReference type="InterPro" id="IPR029058">
    <property type="entry name" value="AB_hydrolase_fold"/>
</dbReference>
<keyword evidence="6" id="KW-1185">Reference proteome</keyword>
<dbReference type="Gene3D" id="3.40.50.1820">
    <property type="entry name" value="alpha/beta hydrolase"/>
    <property type="match status" value="1"/>
</dbReference>
<dbReference type="FunFam" id="1.10.1200.10:FF:000016">
    <property type="entry name" value="Non-ribosomal peptide synthase"/>
    <property type="match status" value="1"/>
</dbReference>
<dbReference type="CDD" id="cd19543">
    <property type="entry name" value="DCL_NRPS"/>
    <property type="match status" value="1"/>
</dbReference>
<evidence type="ECO:0000256" key="3">
    <source>
        <dbReference type="ARBA" id="ARBA00022553"/>
    </source>
</evidence>
<dbReference type="Gene3D" id="3.30.559.30">
    <property type="entry name" value="Nonribosomal peptide synthetase, condensation domain"/>
    <property type="match status" value="1"/>
</dbReference>
<comment type="cofactor">
    <cofactor evidence="1">
        <name>pantetheine 4'-phosphate</name>
        <dbReference type="ChEBI" id="CHEBI:47942"/>
    </cofactor>
</comment>
<dbReference type="OrthoDB" id="156136at2"/>
<dbReference type="Pfam" id="PF00975">
    <property type="entry name" value="Thioesterase"/>
    <property type="match status" value="1"/>
</dbReference>
<dbReference type="InterPro" id="IPR020845">
    <property type="entry name" value="AMP-binding_CS"/>
</dbReference>
<feature type="domain" description="Carrier" evidence="4">
    <location>
        <begin position="977"/>
        <end position="1052"/>
    </location>
</feature>
<dbReference type="SUPFAM" id="SSF56801">
    <property type="entry name" value="Acetyl-CoA synthetase-like"/>
    <property type="match status" value="1"/>
</dbReference>
<dbReference type="InterPro" id="IPR045851">
    <property type="entry name" value="AMP-bd_C_sf"/>
</dbReference>
<dbReference type="PROSITE" id="PS50075">
    <property type="entry name" value="CARRIER"/>
    <property type="match status" value="1"/>
</dbReference>
<dbReference type="PROSITE" id="PS00455">
    <property type="entry name" value="AMP_BINDING"/>
    <property type="match status" value="1"/>
</dbReference>
<dbReference type="Gene3D" id="3.40.50.980">
    <property type="match status" value="2"/>
</dbReference>
<dbReference type="InterPro" id="IPR023213">
    <property type="entry name" value="CAT-like_dom_sf"/>
</dbReference>
<dbReference type="GO" id="GO:0072330">
    <property type="term" value="P:monocarboxylic acid biosynthetic process"/>
    <property type="evidence" value="ECO:0007669"/>
    <property type="project" value="UniProtKB-ARBA"/>
</dbReference>
<dbReference type="InterPro" id="IPR010071">
    <property type="entry name" value="AA_adenyl_dom"/>
</dbReference>
<dbReference type="RefSeq" id="WP_129888304.1">
    <property type="nucleotide sequence ID" value="NZ_CP035758.1"/>
</dbReference>
<dbReference type="GO" id="GO:0043041">
    <property type="term" value="P:amino acid activation for nonribosomal peptide biosynthetic process"/>
    <property type="evidence" value="ECO:0007669"/>
    <property type="project" value="TreeGrafter"/>
</dbReference>
<evidence type="ECO:0000256" key="1">
    <source>
        <dbReference type="ARBA" id="ARBA00001957"/>
    </source>
</evidence>
<evidence type="ECO:0000256" key="2">
    <source>
        <dbReference type="ARBA" id="ARBA00022450"/>
    </source>
</evidence>
<dbReference type="GO" id="GO:0008610">
    <property type="term" value="P:lipid biosynthetic process"/>
    <property type="evidence" value="ECO:0007669"/>
    <property type="project" value="UniProtKB-ARBA"/>
</dbReference>
<dbReference type="Gene3D" id="3.30.559.10">
    <property type="entry name" value="Chloramphenicol acetyltransferase-like domain"/>
    <property type="match status" value="1"/>
</dbReference>
<dbReference type="CDD" id="cd05930">
    <property type="entry name" value="A_NRPS"/>
    <property type="match status" value="1"/>
</dbReference>
<dbReference type="EMBL" id="CP035758">
    <property type="protein sequence ID" value="QBD77241.1"/>
    <property type="molecule type" value="Genomic_DNA"/>
</dbReference>
<dbReference type="Pfam" id="PF00668">
    <property type="entry name" value="Condensation"/>
    <property type="match status" value="1"/>
</dbReference>
<dbReference type="SUPFAM" id="SSF47336">
    <property type="entry name" value="ACP-like"/>
    <property type="match status" value="1"/>
</dbReference>
<dbReference type="FunFam" id="3.40.50.12780:FF:000012">
    <property type="entry name" value="Non-ribosomal peptide synthetase"/>
    <property type="match status" value="1"/>
</dbReference>
<evidence type="ECO:0000313" key="5">
    <source>
        <dbReference type="EMBL" id="QBD77241.1"/>
    </source>
</evidence>
<dbReference type="InterPro" id="IPR009081">
    <property type="entry name" value="PP-bd_ACP"/>
</dbReference>
<dbReference type="Gene3D" id="1.10.1200.10">
    <property type="entry name" value="ACP-like"/>
    <property type="match status" value="1"/>
</dbReference>
<reference evidence="5 6" key="1">
    <citation type="submission" date="2019-01" db="EMBL/GenBank/DDBJ databases">
        <title>Ktedonosporobacter rubrisoli SCAWS-G2.</title>
        <authorList>
            <person name="Huang Y."/>
            <person name="Yan B."/>
        </authorList>
    </citation>
    <scope>NUCLEOTIDE SEQUENCE [LARGE SCALE GENOMIC DNA]</scope>
    <source>
        <strain evidence="5 6">SCAWS-G2</strain>
    </source>
</reference>
<dbReference type="GO" id="GO:0044550">
    <property type="term" value="P:secondary metabolite biosynthetic process"/>
    <property type="evidence" value="ECO:0007669"/>
    <property type="project" value="TreeGrafter"/>
</dbReference>
<dbReference type="SMART" id="SM00823">
    <property type="entry name" value="PKS_PP"/>
    <property type="match status" value="1"/>
</dbReference>
<organism evidence="5 6">
    <name type="scientific">Ktedonosporobacter rubrisoli</name>
    <dbReference type="NCBI Taxonomy" id="2509675"/>
    <lineage>
        <taxon>Bacteria</taxon>
        <taxon>Bacillati</taxon>
        <taxon>Chloroflexota</taxon>
        <taxon>Ktedonobacteria</taxon>
        <taxon>Ktedonobacterales</taxon>
        <taxon>Ktedonosporobacteraceae</taxon>
        <taxon>Ktedonosporobacter</taxon>
    </lineage>
</organism>
<dbReference type="KEGG" id="kbs:EPA93_15060"/>
<dbReference type="FunFam" id="2.30.38.10:FF:000001">
    <property type="entry name" value="Non-ribosomal peptide synthetase PvdI"/>
    <property type="match status" value="1"/>
</dbReference>
<name>A0A4V0YYS5_KTERU</name>
<dbReference type="GO" id="GO:0005737">
    <property type="term" value="C:cytoplasm"/>
    <property type="evidence" value="ECO:0007669"/>
    <property type="project" value="TreeGrafter"/>
</dbReference>
<sequence>MQLDDLEAIYALSPMQAGMLFHSLYAPTAQVYLVQYNARLHGPLQPQRWQQAWQQVVQRHAVLRTAFVWQGIEEPVQVVGKTVHLPWRQLDGSQWSAQHLEQVLKSEREQGFDLRRAPLLRGCLIRLGPQRFHFAWTFHHLLLDGWSASLIFQEVFTIYSALTQGQELSLPLPRQYCDYINWLQEQNEEGAKQFWQAFLAGFKAPTRLPYIGKYEKFSEQPVHLGQEEAHLSVEMTIALQQMARTHSLTLNTLIQGAWALLLSRYSGEEEVVFGVTVSGRPIELDGVEQMVGLFINTVPLRVRVAPMCSLLSWLQEIQGNWLDLHQYEHSPLLQIQAWSELSPGEALFESICIFENYPEISSSPSSSMDLEIESARSFAMTNYPLSIVIGPGESLLLQISYNNKLFDALTVQCMLGHLQALLQGFLDHKGSNRRILDIPMITGRELQQLQIDWNQTVRSYPFNLPFQRLFEGQVLRTPDAVALVCGDEQITYEELNRRANQLAHHLRFMGITIEDTVGICLERSVAMLIGLLGILKAGGAYVPMEPSYPGERLAFIARDARVCLLLTQQKLISCIPRTEGLSKVLLDRDWPIIAKNNGENPGQQMRPANLAYILYTSGSTGKPKGVMIPHQGLVNYLYWCADTYDMANGHGSLVHSPLGFDLTITSLFAPLLKGQRVVLLHESESIEAFEEVLRLQGELSLLKLTPTHMDLLSKSLISRQAAQQIHTLIIGGEALHSEHVTFWQKEAPGTRLINEYGPTETVVGCSIYEIPRYRNVQGRIPIGRPIANVQLYVLDRDLQLVPVGVTGELYIGGDGLARGYLHRPDITAERFLPNPFSQEPGARLYKTGDVARYLADGNLEYLGRNDAQMKLHGFRIEPGEIEGILQRHPAICSSLVLLHEDPSGEKQLVAYLLFSEKRKVSISDLRSFLAAHLPEYMIPTSYIPLDTIPLSHNGKIDWQALPAPSRSFQKIEAQFVAPRDELEVCLTKIWEEVLAVQPIGVQHNFFTLGGNSLHAIRLLARIQQQISQKLSLSLVFQHPTIEQLAAIIRQQRATPARTPLVAIQPQGSKLPFFAVHPGSGDVLCYYDLSRHLGFDQPFYALEDPDIEQKEFPYHSLEFMATCYIEAIKSVQPEGPYLLGGYSFGGHVAYEMAQQLRRAGQDIAFLGIFDTATPAIMRDLPHDDASNIMTVVLEVLRDVPRKSAGELYSHLQNLAPDAQYAFALAEIQKAGIELPDPAAQWLRQQAHILKTRMQAIHAYYPVSYPGTLTLFRSTEMEEFGDFNLDLLLKPDRGWNELSAKVEIYMFSGYHDTILLEPCVRKLAAQLGQCLHNAQLACREKTL</sequence>
<evidence type="ECO:0000313" key="6">
    <source>
        <dbReference type="Proteomes" id="UP000290365"/>
    </source>
</evidence>
<dbReference type="Gene3D" id="3.30.300.30">
    <property type="match status" value="1"/>
</dbReference>
<dbReference type="FunFam" id="3.40.50.980:FF:000001">
    <property type="entry name" value="Non-ribosomal peptide synthetase"/>
    <property type="match status" value="1"/>
</dbReference>
<dbReference type="PROSITE" id="PS00012">
    <property type="entry name" value="PHOSPHOPANTETHEINE"/>
    <property type="match status" value="1"/>
</dbReference>
<dbReference type="Pfam" id="PF00550">
    <property type="entry name" value="PP-binding"/>
    <property type="match status" value="1"/>
</dbReference>